<sequence length="122" mass="13837">MAIYITRNASLLGIRFKPSFTLNKILYMRPPANIVSHNELISMWESKAGRTFQIVRILEADLLKLIKEAAFPLNILLSIALTIFVGGDQANFEIEPSFGGETTELYPDLKYTTVDEYLVRLL</sequence>
<dbReference type="EnsemblPlants" id="EMT00027">
    <property type="protein sequence ID" value="EMT00027"/>
    <property type="gene ID" value="F775_22033"/>
</dbReference>
<dbReference type="InterPro" id="IPR050608">
    <property type="entry name" value="NmrA-type/Isoflavone_red_sf"/>
</dbReference>
<dbReference type="AlphaFoldDB" id="N1QP26"/>
<reference evidence="2" key="1">
    <citation type="submission" date="2015-06" db="UniProtKB">
        <authorList>
            <consortium name="EnsemblPlants"/>
        </authorList>
    </citation>
    <scope>IDENTIFICATION</scope>
</reference>
<protein>
    <submittedName>
        <fullName evidence="2">Isoflavone reductase-IRL-like-like protein</fullName>
    </submittedName>
</protein>
<dbReference type="PANTHER" id="PTHR43349">
    <property type="entry name" value="PINORESINOL REDUCTASE-RELATED"/>
    <property type="match status" value="1"/>
</dbReference>
<dbReference type="Gene3D" id="3.90.25.10">
    <property type="entry name" value="UDP-galactose 4-epimerase, domain 1"/>
    <property type="match status" value="1"/>
</dbReference>
<accession>N1QP26</accession>
<evidence type="ECO:0000313" key="2">
    <source>
        <dbReference type="EnsemblPlants" id="EMT00027"/>
    </source>
</evidence>
<proteinExistence type="predicted"/>
<dbReference type="InterPro" id="IPR008030">
    <property type="entry name" value="NmrA-like"/>
</dbReference>
<dbReference type="Pfam" id="PF05368">
    <property type="entry name" value="NmrA"/>
    <property type="match status" value="1"/>
</dbReference>
<evidence type="ECO:0000259" key="1">
    <source>
        <dbReference type="Pfam" id="PF05368"/>
    </source>
</evidence>
<dbReference type="PANTHER" id="PTHR43349:SF57">
    <property type="entry name" value="NMRA-LIKE DOMAIN-CONTAINING PROTEIN"/>
    <property type="match status" value="1"/>
</dbReference>
<name>N1QP26_AEGTA</name>
<feature type="domain" description="NmrA-like" evidence="1">
    <location>
        <begin position="22"/>
        <end position="118"/>
    </location>
</feature>
<dbReference type="InterPro" id="IPR036291">
    <property type="entry name" value="NAD(P)-bd_dom_sf"/>
</dbReference>
<dbReference type="SUPFAM" id="SSF51735">
    <property type="entry name" value="NAD(P)-binding Rossmann-fold domains"/>
    <property type="match status" value="1"/>
</dbReference>
<organism evidence="2">
    <name type="scientific">Aegilops tauschii</name>
    <name type="common">Tausch's goatgrass</name>
    <name type="synonym">Aegilops squarrosa</name>
    <dbReference type="NCBI Taxonomy" id="37682"/>
    <lineage>
        <taxon>Eukaryota</taxon>
        <taxon>Viridiplantae</taxon>
        <taxon>Streptophyta</taxon>
        <taxon>Embryophyta</taxon>
        <taxon>Tracheophyta</taxon>
        <taxon>Spermatophyta</taxon>
        <taxon>Magnoliopsida</taxon>
        <taxon>Liliopsida</taxon>
        <taxon>Poales</taxon>
        <taxon>Poaceae</taxon>
        <taxon>BOP clade</taxon>
        <taxon>Pooideae</taxon>
        <taxon>Triticodae</taxon>
        <taxon>Triticeae</taxon>
        <taxon>Triticinae</taxon>
        <taxon>Aegilops</taxon>
    </lineage>
</organism>